<evidence type="ECO:0008006" key="3">
    <source>
        <dbReference type="Google" id="ProtNLM"/>
    </source>
</evidence>
<name>A0A929WTM2_9ACTO</name>
<proteinExistence type="predicted"/>
<reference evidence="1" key="1">
    <citation type="submission" date="2020-04" db="EMBL/GenBank/DDBJ databases">
        <title>Deep metagenomics examines the oral microbiome during advanced dental caries in children, revealing novel taxa and co-occurrences with host molecules.</title>
        <authorList>
            <person name="Baker J.L."/>
            <person name="Morton J.T."/>
            <person name="Dinis M."/>
            <person name="Alvarez R."/>
            <person name="Tran N.C."/>
            <person name="Knight R."/>
            <person name="Edlund A."/>
        </authorList>
    </citation>
    <scope>NUCLEOTIDE SEQUENCE</scope>
    <source>
        <strain evidence="1">JCVI_30_bin.13</strain>
    </source>
</reference>
<comment type="caution">
    <text evidence="1">The sequence shown here is derived from an EMBL/GenBank/DDBJ whole genome shotgun (WGS) entry which is preliminary data.</text>
</comment>
<sequence>MGFKPIETPRGSLIQGPNGKAELKWNPGFEQHINGVLSKKQEIIDSEALRLCSPMVPLRTGTLEKSGTLGTVIGTGEVKYIAPYAKQQYYNTSTSRSYDANRGGKWFERMKTKHKAAIKRMLEG</sequence>
<evidence type="ECO:0000313" key="2">
    <source>
        <dbReference type="Proteomes" id="UP000759246"/>
    </source>
</evidence>
<dbReference type="EMBL" id="JABZGF010000009">
    <property type="protein sequence ID" value="MBF0965755.1"/>
    <property type="molecule type" value="Genomic_DNA"/>
</dbReference>
<organism evidence="1 2">
    <name type="scientific">Actinomyces bouchesdurhonensis</name>
    <dbReference type="NCBI Taxonomy" id="1852361"/>
    <lineage>
        <taxon>Bacteria</taxon>
        <taxon>Bacillati</taxon>
        <taxon>Actinomycetota</taxon>
        <taxon>Actinomycetes</taxon>
        <taxon>Actinomycetales</taxon>
        <taxon>Actinomycetaceae</taxon>
        <taxon>Actinomyces</taxon>
    </lineage>
</organism>
<dbReference type="AlphaFoldDB" id="A0A929WTM2"/>
<accession>A0A929WTM2</accession>
<protein>
    <recommendedName>
        <fullName evidence="3">Capsid protein</fullName>
    </recommendedName>
</protein>
<dbReference type="Proteomes" id="UP000759246">
    <property type="component" value="Unassembled WGS sequence"/>
</dbReference>
<evidence type="ECO:0000313" key="1">
    <source>
        <dbReference type="EMBL" id="MBF0965755.1"/>
    </source>
</evidence>
<gene>
    <name evidence="1" type="ORF">HXK09_01035</name>
</gene>